<dbReference type="HOGENOM" id="CLU_2203191_0_0_1"/>
<dbReference type="RefSeq" id="XP_040629296.1">
    <property type="nucleotide sequence ID" value="XM_040774358.1"/>
</dbReference>
<gene>
    <name evidence="1" type="ORF">DACRYDRAFT_32480</name>
</gene>
<keyword evidence="2" id="KW-1185">Reference proteome</keyword>
<organism evidence="1 2">
    <name type="scientific">Dacryopinax primogenitus (strain DJM 731)</name>
    <name type="common">Brown rot fungus</name>
    <dbReference type="NCBI Taxonomy" id="1858805"/>
    <lineage>
        <taxon>Eukaryota</taxon>
        <taxon>Fungi</taxon>
        <taxon>Dikarya</taxon>
        <taxon>Basidiomycota</taxon>
        <taxon>Agaricomycotina</taxon>
        <taxon>Dacrymycetes</taxon>
        <taxon>Dacrymycetales</taxon>
        <taxon>Dacrymycetaceae</taxon>
        <taxon>Dacryopinax</taxon>
    </lineage>
</organism>
<evidence type="ECO:0000313" key="2">
    <source>
        <dbReference type="Proteomes" id="UP000030653"/>
    </source>
</evidence>
<dbReference type="OrthoDB" id="432234at2759"/>
<accession>M5G952</accession>
<feature type="non-terminal residue" evidence="1">
    <location>
        <position position="108"/>
    </location>
</feature>
<proteinExistence type="predicted"/>
<dbReference type="AlphaFoldDB" id="M5G952"/>
<name>M5G952_DACPD</name>
<feature type="non-terminal residue" evidence="1">
    <location>
        <position position="1"/>
    </location>
</feature>
<sequence length="108" mass="12820">QLHTCNIDMCLHPDKHRNLKCKQRVTFPISTTECITETGTWGILRRNSYLNNWNPSVARMMRCNHNIKLQTNGHKTKDTMWYCTCYALKKQRKSYKATGILAQWMVYH</sequence>
<dbReference type="EMBL" id="JH795862">
    <property type="protein sequence ID" value="EJU02402.1"/>
    <property type="molecule type" value="Genomic_DNA"/>
</dbReference>
<dbReference type="GeneID" id="63689420"/>
<reference evidence="1 2" key="1">
    <citation type="journal article" date="2012" name="Science">
        <title>The Paleozoic origin of enzymatic lignin decomposition reconstructed from 31 fungal genomes.</title>
        <authorList>
            <person name="Floudas D."/>
            <person name="Binder M."/>
            <person name="Riley R."/>
            <person name="Barry K."/>
            <person name="Blanchette R.A."/>
            <person name="Henrissat B."/>
            <person name="Martinez A.T."/>
            <person name="Otillar R."/>
            <person name="Spatafora J.W."/>
            <person name="Yadav J.S."/>
            <person name="Aerts A."/>
            <person name="Benoit I."/>
            <person name="Boyd A."/>
            <person name="Carlson A."/>
            <person name="Copeland A."/>
            <person name="Coutinho P.M."/>
            <person name="de Vries R.P."/>
            <person name="Ferreira P."/>
            <person name="Findley K."/>
            <person name="Foster B."/>
            <person name="Gaskell J."/>
            <person name="Glotzer D."/>
            <person name="Gorecki P."/>
            <person name="Heitman J."/>
            <person name="Hesse C."/>
            <person name="Hori C."/>
            <person name="Igarashi K."/>
            <person name="Jurgens J.A."/>
            <person name="Kallen N."/>
            <person name="Kersten P."/>
            <person name="Kohler A."/>
            <person name="Kuees U."/>
            <person name="Kumar T.K.A."/>
            <person name="Kuo A."/>
            <person name="LaButti K."/>
            <person name="Larrondo L.F."/>
            <person name="Lindquist E."/>
            <person name="Ling A."/>
            <person name="Lombard V."/>
            <person name="Lucas S."/>
            <person name="Lundell T."/>
            <person name="Martin R."/>
            <person name="McLaughlin D.J."/>
            <person name="Morgenstern I."/>
            <person name="Morin E."/>
            <person name="Murat C."/>
            <person name="Nagy L.G."/>
            <person name="Nolan M."/>
            <person name="Ohm R.A."/>
            <person name="Patyshakuliyeva A."/>
            <person name="Rokas A."/>
            <person name="Ruiz-Duenas F.J."/>
            <person name="Sabat G."/>
            <person name="Salamov A."/>
            <person name="Samejima M."/>
            <person name="Schmutz J."/>
            <person name="Slot J.C."/>
            <person name="St John F."/>
            <person name="Stenlid J."/>
            <person name="Sun H."/>
            <person name="Sun S."/>
            <person name="Syed K."/>
            <person name="Tsang A."/>
            <person name="Wiebenga A."/>
            <person name="Young D."/>
            <person name="Pisabarro A."/>
            <person name="Eastwood D.C."/>
            <person name="Martin F."/>
            <person name="Cullen D."/>
            <person name="Grigoriev I.V."/>
            <person name="Hibbett D.S."/>
        </authorList>
    </citation>
    <scope>NUCLEOTIDE SEQUENCE [LARGE SCALE GENOMIC DNA]</scope>
    <source>
        <strain evidence="1 2">DJM-731 SS1</strain>
    </source>
</reference>
<dbReference type="Proteomes" id="UP000030653">
    <property type="component" value="Unassembled WGS sequence"/>
</dbReference>
<evidence type="ECO:0000313" key="1">
    <source>
        <dbReference type="EMBL" id="EJU02402.1"/>
    </source>
</evidence>
<dbReference type="STRING" id="1858805.M5G952"/>
<protein>
    <submittedName>
        <fullName evidence="1">Uncharacterized protein</fullName>
    </submittedName>
</protein>